<keyword evidence="12 13" id="KW-0807">Transducer</keyword>
<evidence type="ECO:0000256" key="5">
    <source>
        <dbReference type="ARBA" id="ARBA00022725"/>
    </source>
</evidence>
<feature type="transmembrane region" description="Helical" evidence="14">
    <location>
        <begin position="88"/>
        <end position="116"/>
    </location>
</feature>
<reference evidence="16 17" key="1">
    <citation type="journal article" date="2014" name="Nat. Genet.">
        <title>Whole-genome sequence of a flatfish provides insights into ZW sex chromosome evolution and adaptation to a benthic lifestyle.</title>
        <authorList>
            <person name="Chen S."/>
            <person name="Zhang G."/>
            <person name="Shao C."/>
            <person name="Huang Q."/>
            <person name="Liu G."/>
            <person name="Zhang P."/>
            <person name="Song W."/>
            <person name="An N."/>
            <person name="Chalopin D."/>
            <person name="Volff J.N."/>
            <person name="Hong Y."/>
            <person name="Li Q."/>
            <person name="Sha Z."/>
            <person name="Zhou H."/>
            <person name="Xie M."/>
            <person name="Yu Q."/>
            <person name="Liu Y."/>
            <person name="Xiang H."/>
            <person name="Wang N."/>
            <person name="Wu K."/>
            <person name="Yang C."/>
            <person name="Zhou Q."/>
            <person name="Liao X."/>
            <person name="Yang L."/>
            <person name="Hu Q."/>
            <person name="Zhang J."/>
            <person name="Meng L."/>
            <person name="Jin L."/>
            <person name="Tian Y."/>
            <person name="Lian J."/>
            <person name="Yang J."/>
            <person name="Miao G."/>
            <person name="Liu S."/>
            <person name="Liang Z."/>
            <person name="Yan F."/>
            <person name="Li Y."/>
            <person name="Sun B."/>
            <person name="Zhang H."/>
            <person name="Zhang J."/>
            <person name="Zhu Y."/>
            <person name="Du M."/>
            <person name="Zhao Y."/>
            <person name="Schartl M."/>
            <person name="Tang Q."/>
            <person name="Wang J."/>
        </authorList>
    </citation>
    <scope>NUCLEOTIDE SEQUENCE</scope>
</reference>
<accession>A0A3P8UYG6</accession>
<dbReference type="SUPFAM" id="SSF81321">
    <property type="entry name" value="Family A G protein-coupled receptor-like"/>
    <property type="match status" value="1"/>
</dbReference>
<dbReference type="GO" id="GO:0005886">
    <property type="term" value="C:plasma membrane"/>
    <property type="evidence" value="ECO:0007669"/>
    <property type="project" value="UniProtKB-SubCell"/>
</dbReference>
<keyword evidence="7 13" id="KW-0297">G-protein coupled receptor</keyword>
<evidence type="ECO:0000256" key="8">
    <source>
        <dbReference type="ARBA" id="ARBA00023136"/>
    </source>
</evidence>
<feature type="transmembrane region" description="Helical" evidence="14">
    <location>
        <begin position="237"/>
        <end position="256"/>
    </location>
</feature>
<evidence type="ECO:0000256" key="14">
    <source>
        <dbReference type="RuleBase" id="RU363047"/>
    </source>
</evidence>
<keyword evidence="17" id="KW-1185">Reference proteome</keyword>
<feature type="domain" description="G-protein coupled receptors family 1 profile" evidence="15">
    <location>
        <begin position="37"/>
        <end position="289"/>
    </location>
</feature>
<dbReference type="Proteomes" id="UP000265120">
    <property type="component" value="Chromosome 16"/>
</dbReference>
<keyword evidence="9" id="KW-1015">Disulfide bond</keyword>
<feature type="transmembrane region" description="Helical" evidence="14">
    <location>
        <begin position="262"/>
        <end position="283"/>
    </location>
</feature>
<evidence type="ECO:0000256" key="7">
    <source>
        <dbReference type="ARBA" id="ARBA00023040"/>
    </source>
</evidence>
<dbReference type="PRINTS" id="PR00237">
    <property type="entry name" value="GPCRRHODOPSN"/>
</dbReference>
<comment type="subcellular location">
    <subcellularLocation>
        <location evidence="1 14">Cell membrane</location>
        <topology evidence="1 14">Multi-pass membrane protein</topology>
    </subcellularLocation>
</comment>
<organism evidence="16 17">
    <name type="scientific">Cynoglossus semilaevis</name>
    <name type="common">Tongue sole</name>
    <dbReference type="NCBI Taxonomy" id="244447"/>
    <lineage>
        <taxon>Eukaryota</taxon>
        <taxon>Metazoa</taxon>
        <taxon>Chordata</taxon>
        <taxon>Craniata</taxon>
        <taxon>Vertebrata</taxon>
        <taxon>Euteleostomi</taxon>
        <taxon>Actinopterygii</taxon>
        <taxon>Neopterygii</taxon>
        <taxon>Teleostei</taxon>
        <taxon>Neoteleostei</taxon>
        <taxon>Acanthomorphata</taxon>
        <taxon>Carangaria</taxon>
        <taxon>Pleuronectiformes</taxon>
        <taxon>Pleuronectoidei</taxon>
        <taxon>Cynoglossidae</taxon>
        <taxon>Cynoglossinae</taxon>
        <taxon>Cynoglossus</taxon>
    </lineage>
</organism>
<dbReference type="InterPro" id="IPR052921">
    <property type="entry name" value="GPCR1_Superfamily_Member"/>
</dbReference>
<evidence type="ECO:0000256" key="13">
    <source>
        <dbReference type="RuleBase" id="RU000688"/>
    </source>
</evidence>
<dbReference type="InterPro" id="IPR000725">
    <property type="entry name" value="Olfact_rcpt"/>
</dbReference>
<dbReference type="GeneTree" id="ENSGT00950000183048"/>
<dbReference type="PANTHER" id="PTHR26451">
    <property type="entry name" value="G_PROTEIN_RECEP_F1_2 DOMAIN-CONTAINING PROTEIN"/>
    <property type="match status" value="1"/>
</dbReference>
<dbReference type="GO" id="GO:0005549">
    <property type="term" value="F:odorant binding"/>
    <property type="evidence" value="ECO:0007669"/>
    <property type="project" value="TreeGrafter"/>
</dbReference>
<dbReference type="AlphaFoldDB" id="A0A3P8UYG6"/>
<evidence type="ECO:0000313" key="16">
    <source>
        <dbReference type="Ensembl" id="ENSCSEP00000007397.1"/>
    </source>
</evidence>
<evidence type="ECO:0000256" key="2">
    <source>
        <dbReference type="ARBA" id="ARBA00022475"/>
    </source>
</evidence>
<evidence type="ECO:0000256" key="3">
    <source>
        <dbReference type="ARBA" id="ARBA00022606"/>
    </source>
</evidence>
<feature type="transmembrane region" description="Helical" evidence="14">
    <location>
        <begin position="20"/>
        <end position="44"/>
    </location>
</feature>
<keyword evidence="2 14" id="KW-1003">Cell membrane</keyword>
<dbReference type="GO" id="GO:0004930">
    <property type="term" value="F:G protein-coupled receptor activity"/>
    <property type="evidence" value="ECO:0007669"/>
    <property type="project" value="UniProtKB-KW"/>
</dbReference>
<dbReference type="FunFam" id="1.20.1070.10:FF:000024">
    <property type="entry name" value="Olfactory receptor"/>
    <property type="match status" value="1"/>
</dbReference>
<evidence type="ECO:0000256" key="10">
    <source>
        <dbReference type="ARBA" id="ARBA00023170"/>
    </source>
</evidence>
<dbReference type="OMA" id="IRHACKN"/>
<keyword evidence="11" id="KW-0325">Glycoprotein</keyword>
<keyword evidence="4 13" id="KW-0812">Transmembrane</keyword>
<evidence type="ECO:0000313" key="17">
    <source>
        <dbReference type="Proteomes" id="UP000265120"/>
    </source>
</evidence>
<evidence type="ECO:0000256" key="6">
    <source>
        <dbReference type="ARBA" id="ARBA00022989"/>
    </source>
</evidence>
<proteinExistence type="inferred from homology"/>
<reference evidence="16" key="2">
    <citation type="submission" date="2025-08" db="UniProtKB">
        <authorList>
            <consortium name="Ensembl"/>
        </authorList>
    </citation>
    <scope>IDENTIFICATION</scope>
</reference>
<feature type="transmembrane region" description="Helical" evidence="14">
    <location>
        <begin position="56"/>
        <end position="82"/>
    </location>
</feature>
<name>A0A3P8UYG6_CYNSE</name>
<dbReference type="PROSITE" id="PS50262">
    <property type="entry name" value="G_PROTEIN_RECEP_F1_2"/>
    <property type="match status" value="1"/>
</dbReference>
<evidence type="ECO:0000256" key="9">
    <source>
        <dbReference type="ARBA" id="ARBA00023157"/>
    </source>
</evidence>
<evidence type="ECO:0000259" key="15">
    <source>
        <dbReference type="PROSITE" id="PS50262"/>
    </source>
</evidence>
<keyword evidence="6 14" id="KW-1133">Transmembrane helix</keyword>
<dbReference type="InParanoid" id="A0A3P8UYG6"/>
<evidence type="ECO:0000256" key="12">
    <source>
        <dbReference type="ARBA" id="ARBA00023224"/>
    </source>
</evidence>
<feature type="transmembrane region" description="Helical" evidence="14">
    <location>
        <begin position="137"/>
        <end position="158"/>
    </location>
</feature>
<evidence type="ECO:0000256" key="1">
    <source>
        <dbReference type="ARBA" id="ARBA00004651"/>
    </source>
</evidence>
<dbReference type="PROSITE" id="PS00237">
    <property type="entry name" value="G_PROTEIN_RECEP_F1_1"/>
    <property type="match status" value="1"/>
</dbReference>
<sequence length="331" mass="37815">MSNTTEVFVLSMYDDLGELRYLYFTLALLYYVSVILTNSVLIAIIYVNESLHEPMYLFMCSLFVNEIYGSTSLLPCFMVHILSDTHEIAAVFCFIQIFNIHTYGCVEFGTLTIMAYDRYVCICKPLHYNVIITRRKVQIVIVVIWVVCFLEIGILLFFTAREKRCRTVINKVFCPHHLVLELSCDPDRTLSIVHDLVVGLLFTVAAPVSYITYSYVKILLECLKGSRETKMKAIETCTPHFISLVTFVFACFYSLISQRFDVSSVPYPLCVLLSTYAMVIQPFQNPVMYGLKLSKIRRSSHSHCILTVVSSICNSSISLYICQHTVSSLVK</sequence>
<protein>
    <recommendedName>
        <fullName evidence="14">Olfactory receptor</fullName>
    </recommendedName>
</protein>
<comment type="similarity">
    <text evidence="13">Belongs to the G-protein coupled receptor 1 family.</text>
</comment>
<feature type="transmembrane region" description="Helical" evidence="14">
    <location>
        <begin position="196"/>
        <end position="216"/>
    </location>
</feature>
<dbReference type="Gene3D" id="1.20.1070.10">
    <property type="entry name" value="Rhodopsin 7-helix transmembrane proteins"/>
    <property type="match status" value="1"/>
</dbReference>
<keyword evidence="10 13" id="KW-0675">Receptor</keyword>
<dbReference type="InterPro" id="IPR000276">
    <property type="entry name" value="GPCR_Rhodpsn"/>
</dbReference>
<reference evidence="16" key="3">
    <citation type="submission" date="2025-09" db="UniProtKB">
        <authorList>
            <consortium name="Ensembl"/>
        </authorList>
    </citation>
    <scope>IDENTIFICATION</scope>
</reference>
<keyword evidence="8 14" id="KW-0472">Membrane</keyword>
<dbReference type="Ensembl" id="ENSCSET00000007476.1">
    <property type="protein sequence ID" value="ENSCSEP00000007397.1"/>
    <property type="gene ID" value="ENSCSEG00000004773.1"/>
</dbReference>
<evidence type="ECO:0000256" key="11">
    <source>
        <dbReference type="ARBA" id="ARBA00023180"/>
    </source>
</evidence>
<keyword evidence="3 14" id="KW-0716">Sensory transduction</keyword>
<dbReference type="GO" id="GO:0004984">
    <property type="term" value="F:olfactory receptor activity"/>
    <property type="evidence" value="ECO:0007669"/>
    <property type="project" value="InterPro"/>
</dbReference>
<dbReference type="PANTHER" id="PTHR26451:SF885">
    <property type="entry name" value="OLFACTORY RECEPTOR"/>
    <property type="match status" value="1"/>
</dbReference>
<dbReference type="Pfam" id="PF13853">
    <property type="entry name" value="7tm_4"/>
    <property type="match status" value="1"/>
</dbReference>
<dbReference type="InterPro" id="IPR017452">
    <property type="entry name" value="GPCR_Rhodpsn_7TM"/>
</dbReference>
<dbReference type="PRINTS" id="PR00245">
    <property type="entry name" value="OLFACTORYR"/>
</dbReference>
<evidence type="ECO:0000256" key="4">
    <source>
        <dbReference type="ARBA" id="ARBA00022692"/>
    </source>
</evidence>
<keyword evidence="5 14" id="KW-0552">Olfaction</keyword>